<organism evidence="1 2">
    <name type="scientific">Scytonema millei VB511283</name>
    <dbReference type="NCBI Taxonomy" id="1245923"/>
    <lineage>
        <taxon>Bacteria</taxon>
        <taxon>Bacillati</taxon>
        <taxon>Cyanobacteriota</taxon>
        <taxon>Cyanophyceae</taxon>
        <taxon>Nostocales</taxon>
        <taxon>Scytonemataceae</taxon>
        <taxon>Scytonema</taxon>
    </lineage>
</organism>
<comment type="caution">
    <text evidence="1">The sequence shown here is derived from an EMBL/GenBank/DDBJ whole genome shotgun (WGS) entry which is preliminary data.</text>
</comment>
<evidence type="ECO:0000313" key="1">
    <source>
        <dbReference type="EMBL" id="NHC34729.1"/>
    </source>
</evidence>
<dbReference type="InterPro" id="IPR025477">
    <property type="entry name" value="DUF4327"/>
</dbReference>
<reference evidence="1 2" key="1">
    <citation type="journal article" date="2015" name="Genome Announc.">
        <title>Draft Genome Sequence of the Terrestrial Cyanobacterium Scytonema millei VB511283, Isolated from Eastern India.</title>
        <authorList>
            <person name="Sen D."/>
            <person name="Chandrababunaidu M.M."/>
            <person name="Singh D."/>
            <person name="Sanghi N."/>
            <person name="Ghorai A."/>
            <person name="Mishra G.P."/>
            <person name="Madduluri M."/>
            <person name="Adhikary S.P."/>
            <person name="Tripathy S."/>
        </authorList>
    </citation>
    <scope>NUCLEOTIDE SEQUENCE [LARGE SCALE GENOMIC DNA]</scope>
    <source>
        <strain evidence="1 2">VB511283</strain>
    </source>
</reference>
<dbReference type="EMBL" id="JTJC03000002">
    <property type="protein sequence ID" value="NHC34729.1"/>
    <property type="molecule type" value="Genomic_DNA"/>
</dbReference>
<dbReference type="RefSeq" id="WP_039716735.1">
    <property type="nucleotide sequence ID" value="NZ_JTJC03000002.1"/>
</dbReference>
<accession>A0A9X5E5S6</accession>
<dbReference type="OrthoDB" id="582639at2"/>
<keyword evidence="2" id="KW-1185">Reference proteome</keyword>
<dbReference type="Pfam" id="PF14217">
    <property type="entry name" value="DUF4327"/>
    <property type="match status" value="1"/>
</dbReference>
<evidence type="ECO:0000313" key="2">
    <source>
        <dbReference type="Proteomes" id="UP000031532"/>
    </source>
</evidence>
<proteinExistence type="predicted"/>
<protein>
    <submittedName>
        <fullName evidence="1">DUF4327 family protein</fullName>
    </submittedName>
</protein>
<dbReference type="AlphaFoldDB" id="A0A9X5E5S6"/>
<gene>
    <name evidence="1" type="ORF">QH73_0008660</name>
</gene>
<dbReference type="Proteomes" id="UP000031532">
    <property type="component" value="Unassembled WGS sequence"/>
</dbReference>
<name>A0A9X5E5S6_9CYAN</name>
<sequence length="78" mass="9402">MSVNALLSPVEYSLDVIKHEVLHLVQKGIISRRQPMYVLCEYIPVRDWTAFERELEKHEYNLRDRIADLLDCERWEND</sequence>